<dbReference type="VEuPathDB" id="FungiDB:SPSK_03064"/>
<dbReference type="PANTHER" id="PTHR24353:SF37">
    <property type="entry name" value="CAMP-DEPENDENT PROTEIN KINASE CATALYTIC SUBUNIT PRKX"/>
    <property type="match status" value="1"/>
</dbReference>
<keyword evidence="6 9" id="KW-0067">ATP-binding</keyword>
<dbReference type="GO" id="GO:0005829">
    <property type="term" value="C:cytosol"/>
    <property type="evidence" value="ECO:0007669"/>
    <property type="project" value="TreeGrafter"/>
</dbReference>
<dbReference type="PROSITE" id="PS51285">
    <property type="entry name" value="AGC_KINASE_CTER"/>
    <property type="match status" value="1"/>
</dbReference>
<dbReference type="InterPro" id="IPR017441">
    <property type="entry name" value="Protein_kinase_ATP_BS"/>
</dbReference>
<dbReference type="InterPro" id="IPR008271">
    <property type="entry name" value="Ser/Thr_kinase_AS"/>
</dbReference>
<accession>A0A0F2LZ59</accession>
<dbReference type="FunFam" id="1.10.510.10:FF:000210">
    <property type="entry name" value="Non-specific serine/threonine protein kinase"/>
    <property type="match status" value="1"/>
</dbReference>
<dbReference type="Gene3D" id="3.30.200.20">
    <property type="entry name" value="Phosphorylase Kinase, domain 1"/>
    <property type="match status" value="1"/>
</dbReference>
<comment type="catalytic activity">
    <reaction evidence="8">
        <text>L-seryl-[protein] + ATP = O-phospho-L-seryl-[protein] + ADP + H(+)</text>
        <dbReference type="Rhea" id="RHEA:17989"/>
        <dbReference type="Rhea" id="RHEA-COMP:9863"/>
        <dbReference type="Rhea" id="RHEA-COMP:11604"/>
        <dbReference type="ChEBI" id="CHEBI:15378"/>
        <dbReference type="ChEBI" id="CHEBI:29999"/>
        <dbReference type="ChEBI" id="CHEBI:30616"/>
        <dbReference type="ChEBI" id="CHEBI:83421"/>
        <dbReference type="ChEBI" id="CHEBI:456216"/>
        <dbReference type="EC" id="2.7.11.11"/>
    </reaction>
</comment>
<name>A0A0F2LZ59_SPOSC</name>
<evidence type="ECO:0000313" key="13">
    <source>
        <dbReference type="EMBL" id="KJR82752.1"/>
    </source>
</evidence>
<comment type="caution">
    <text evidence="13">The sequence shown here is derived from an EMBL/GenBank/DDBJ whole genome shotgun (WGS) entry which is preliminary data.</text>
</comment>
<dbReference type="RefSeq" id="XP_016585428.1">
    <property type="nucleotide sequence ID" value="XM_016729907.1"/>
</dbReference>
<evidence type="ECO:0000256" key="9">
    <source>
        <dbReference type="PROSITE-ProRule" id="PRU10141"/>
    </source>
</evidence>
<keyword evidence="4 9" id="KW-0547">Nucleotide-binding</keyword>
<dbReference type="SMART" id="SM00220">
    <property type="entry name" value="S_TKc"/>
    <property type="match status" value="1"/>
</dbReference>
<gene>
    <name evidence="13" type="ORF">SPSK_03064</name>
</gene>
<evidence type="ECO:0000256" key="3">
    <source>
        <dbReference type="ARBA" id="ARBA00022679"/>
    </source>
</evidence>
<feature type="binding site" evidence="9">
    <location>
        <position position="423"/>
    </location>
    <ligand>
        <name>ATP</name>
        <dbReference type="ChEBI" id="CHEBI:30616"/>
    </ligand>
</feature>
<proteinExistence type="predicted"/>
<evidence type="ECO:0000256" key="5">
    <source>
        <dbReference type="ARBA" id="ARBA00022777"/>
    </source>
</evidence>
<dbReference type="SUPFAM" id="SSF56112">
    <property type="entry name" value="Protein kinase-like (PK-like)"/>
    <property type="match status" value="1"/>
</dbReference>
<evidence type="ECO:0000256" key="8">
    <source>
        <dbReference type="ARBA" id="ARBA00047454"/>
    </source>
</evidence>
<dbReference type="EC" id="2.7.11.11" evidence="1"/>
<dbReference type="Pfam" id="PF00069">
    <property type="entry name" value="Pkinase"/>
    <property type="match status" value="1"/>
</dbReference>
<evidence type="ECO:0000256" key="10">
    <source>
        <dbReference type="SAM" id="MobiDB-lite"/>
    </source>
</evidence>
<reference evidence="13 14" key="2">
    <citation type="journal article" date="2015" name="Eukaryot. Cell">
        <title>Asexual propagation of a virulent clone complex in a human and feline outbreak of sporotrichosis.</title>
        <authorList>
            <person name="Teixeira Mde M."/>
            <person name="Rodrigues A.M."/>
            <person name="Tsui C.K."/>
            <person name="de Almeida L.G."/>
            <person name="Van Diepeningen A.D."/>
            <person name="van den Ende B.G."/>
            <person name="Fernandes G.F."/>
            <person name="Kano R."/>
            <person name="Hamelin R.C."/>
            <person name="Lopes-Bezerra L.M."/>
            <person name="Vasconcelos A.T."/>
            <person name="de Hoog S."/>
            <person name="de Camargo Z.P."/>
            <person name="Felipe M.S."/>
        </authorList>
    </citation>
    <scope>NUCLEOTIDE SEQUENCE [LARGE SCALE GENOMIC DNA]</scope>
    <source>
        <strain evidence="13 14">1099-18</strain>
    </source>
</reference>
<feature type="region of interest" description="Disordered" evidence="10">
    <location>
        <begin position="314"/>
        <end position="366"/>
    </location>
</feature>
<evidence type="ECO:0000256" key="6">
    <source>
        <dbReference type="ARBA" id="ARBA00022840"/>
    </source>
</evidence>
<evidence type="ECO:0000259" key="12">
    <source>
        <dbReference type="PROSITE" id="PS51285"/>
    </source>
</evidence>
<dbReference type="InterPro" id="IPR011009">
    <property type="entry name" value="Kinase-like_dom_sf"/>
</dbReference>
<feature type="compositionally biased region" description="Low complexity" evidence="10">
    <location>
        <begin position="314"/>
        <end position="353"/>
    </location>
</feature>
<organism evidence="13 14">
    <name type="scientific">Sporothrix schenckii 1099-18</name>
    <dbReference type="NCBI Taxonomy" id="1397361"/>
    <lineage>
        <taxon>Eukaryota</taxon>
        <taxon>Fungi</taxon>
        <taxon>Dikarya</taxon>
        <taxon>Ascomycota</taxon>
        <taxon>Pezizomycotina</taxon>
        <taxon>Sordariomycetes</taxon>
        <taxon>Sordariomycetidae</taxon>
        <taxon>Ophiostomatales</taxon>
        <taxon>Ophiostomataceae</taxon>
        <taxon>Sporothrix</taxon>
    </lineage>
</organism>
<dbReference type="GO" id="GO:0004691">
    <property type="term" value="F:cAMP-dependent protein kinase activity"/>
    <property type="evidence" value="ECO:0007669"/>
    <property type="project" value="UniProtKB-EC"/>
</dbReference>
<keyword evidence="5 13" id="KW-0418">Kinase</keyword>
<dbReference type="SMR" id="A0A0F2LZ59"/>
<evidence type="ECO:0000256" key="4">
    <source>
        <dbReference type="ARBA" id="ARBA00022741"/>
    </source>
</evidence>
<feature type="compositionally biased region" description="Basic and acidic residues" evidence="10">
    <location>
        <begin position="357"/>
        <end position="366"/>
    </location>
</feature>
<dbReference type="SMART" id="SM00133">
    <property type="entry name" value="S_TK_X"/>
    <property type="match status" value="1"/>
</dbReference>
<evidence type="ECO:0000256" key="2">
    <source>
        <dbReference type="ARBA" id="ARBA00022527"/>
    </source>
</evidence>
<dbReference type="AlphaFoldDB" id="A0A0F2LZ59"/>
<feature type="domain" description="Protein kinase" evidence="11">
    <location>
        <begin position="388"/>
        <end position="683"/>
    </location>
</feature>
<dbReference type="Gene3D" id="1.10.510.10">
    <property type="entry name" value="Transferase(Phosphotransferase) domain 1"/>
    <property type="match status" value="1"/>
</dbReference>
<evidence type="ECO:0000256" key="7">
    <source>
        <dbReference type="ARBA" id="ARBA00047292"/>
    </source>
</evidence>
<reference evidence="13 14" key="1">
    <citation type="journal article" date="2014" name="BMC Genomics">
        <title>Comparative genomics of the major fungal agents of human and animal Sporotrichosis: Sporothrix schenckii and Sporothrix brasiliensis.</title>
        <authorList>
            <person name="Teixeira M.M."/>
            <person name="de Almeida L.G."/>
            <person name="Kubitschek-Barreira P."/>
            <person name="Alves F.L."/>
            <person name="Kioshima E.S."/>
            <person name="Abadio A.K."/>
            <person name="Fernandes L."/>
            <person name="Derengowski L.S."/>
            <person name="Ferreira K.S."/>
            <person name="Souza R.C."/>
            <person name="Ruiz J.C."/>
            <person name="de Andrade N.C."/>
            <person name="Paes H.C."/>
            <person name="Nicola A.M."/>
            <person name="Albuquerque P."/>
            <person name="Gerber A.L."/>
            <person name="Martins V.P."/>
            <person name="Peconick L.D."/>
            <person name="Neto A.V."/>
            <person name="Chaucanez C.B."/>
            <person name="Silva P.A."/>
            <person name="Cunha O.L."/>
            <person name="de Oliveira F.F."/>
            <person name="dos Santos T.C."/>
            <person name="Barros A.L."/>
            <person name="Soares M.A."/>
            <person name="de Oliveira L.M."/>
            <person name="Marini M.M."/>
            <person name="Villalobos-Duno H."/>
            <person name="Cunha M.M."/>
            <person name="de Hoog S."/>
            <person name="da Silveira J.F."/>
            <person name="Henrissat B."/>
            <person name="Nino-Vega G.A."/>
            <person name="Cisalpino P.S."/>
            <person name="Mora-Montes H.M."/>
            <person name="Almeida S.R."/>
            <person name="Stajich J.E."/>
            <person name="Lopes-Bezerra L.M."/>
            <person name="Vasconcelos A.T."/>
            <person name="Felipe M.S."/>
        </authorList>
    </citation>
    <scope>NUCLEOTIDE SEQUENCE [LARGE SCALE GENOMIC DNA]</scope>
    <source>
        <strain evidence="13 14">1099-18</strain>
    </source>
</reference>
<dbReference type="GO" id="GO:0005952">
    <property type="term" value="C:cAMP-dependent protein kinase complex"/>
    <property type="evidence" value="ECO:0007669"/>
    <property type="project" value="TreeGrafter"/>
</dbReference>
<dbReference type="OrthoDB" id="63267at2759"/>
<keyword evidence="3" id="KW-0808">Transferase</keyword>
<comment type="catalytic activity">
    <reaction evidence="7">
        <text>L-threonyl-[protein] + ATP = O-phospho-L-threonyl-[protein] + ADP + H(+)</text>
        <dbReference type="Rhea" id="RHEA:46608"/>
        <dbReference type="Rhea" id="RHEA-COMP:11060"/>
        <dbReference type="Rhea" id="RHEA-COMP:11605"/>
        <dbReference type="ChEBI" id="CHEBI:15378"/>
        <dbReference type="ChEBI" id="CHEBI:30013"/>
        <dbReference type="ChEBI" id="CHEBI:30616"/>
        <dbReference type="ChEBI" id="CHEBI:61977"/>
        <dbReference type="ChEBI" id="CHEBI:456216"/>
        <dbReference type="EC" id="2.7.11.11"/>
    </reaction>
</comment>
<dbReference type="PROSITE" id="PS00107">
    <property type="entry name" value="PROTEIN_KINASE_ATP"/>
    <property type="match status" value="1"/>
</dbReference>
<dbReference type="GeneID" id="27665184"/>
<dbReference type="CDD" id="cd05580">
    <property type="entry name" value="STKc_PKA_like"/>
    <property type="match status" value="1"/>
</dbReference>
<evidence type="ECO:0000313" key="14">
    <source>
        <dbReference type="Proteomes" id="UP000033710"/>
    </source>
</evidence>
<keyword evidence="2" id="KW-0723">Serine/threonine-protein kinase</keyword>
<dbReference type="PROSITE" id="PS50011">
    <property type="entry name" value="PROTEIN_KINASE_DOM"/>
    <property type="match status" value="1"/>
</dbReference>
<dbReference type="InterPro" id="IPR000719">
    <property type="entry name" value="Prot_kinase_dom"/>
</dbReference>
<dbReference type="InterPro" id="IPR000961">
    <property type="entry name" value="AGC-kinase_C"/>
</dbReference>
<dbReference type="PANTHER" id="PTHR24353">
    <property type="entry name" value="CYCLIC NUCLEOTIDE-DEPENDENT PROTEIN KINASE"/>
    <property type="match status" value="1"/>
</dbReference>
<sequence length="741" mass="81732">MRVCSHYDPVALASSPSFCVCVFGRPRLPASKKTQSAASLEHRQVPLDADTVRPTIFPIAPAQAVLLQAYATSRDTLFLKPYCFASKGLSSYCISIRPSRLSPPSSLHAPYNWEQRAHNPTRAALEVCETGETAASPCFSHPATAATIGVSFVSSFYQQPSSTSFTYRRRIATVYLLPATFSTLFDSSYRVPSFAGAFPRTETHAGLIGEEHKPCRVVGKQTRPPKTSIFSFPFFVLPGLQPASRAHRRSTPAAAMAMAALHPSQPIHTPTPTSPDDGASSSSPNGFTGHGSGLHALHDVTVAAQVAQAAQAAQVAHTDQTAQASNNGLSDSTAPPTAAPGPTSSPSIPQSQQAEAGDPRQDKTARDEAMDVIQASDTFPKNLRVDDFARIRTLGTGTFARVVLVRRQQPRNEDEAHQVFALKILRKAAVIKLKQIDHVRHERQILQDVAGHPFITNMLASFSDHDFLYLLLDYVPGGELFSYLRKFRRFDEPTAQFYAAEIVLVLEYLHEQQDGVAYRDLKPENLLLDARGHVKLVDFGFAKRLGRDGAGGAVETYTLCGTPEYIAPEVIQNMGHTTAVDWWALGILIYEFLTGYPPFWHQNPLEIYRQYVVLLSAIPVTLHWRPTILTLCRILEKPVVFPQDPSISPAAQDLVHQLCTVDRSRRLGNISGGAAKVKSHPFFAGVDWNTLYERRGQGPIVPPVRYVGDAQCFDIYPENDVDFEQYTPELAEQYDRFFANF</sequence>
<evidence type="ECO:0000256" key="1">
    <source>
        <dbReference type="ARBA" id="ARBA00012444"/>
    </source>
</evidence>
<dbReference type="KEGG" id="ssck:SPSK_03064"/>
<dbReference type="Proteomes" id="UP000033710">
    <property type="component" value="Unassembled WGS sequence"/>
</dbReference>
<evidence type="ECO:0000259" key="11">
    <source>
        <dbReference type="PROSITE" id="PS50011"/>
    </source>
</evidence>
<feature type="domain" description="AGC-kinase C-terminal" evidence="12">
    <location>
        <begin position="684"/>
        <end position="741"/>
    </location>
</feature>
<dbReference type="PROSITE" id="PS00108">
    <property type="entry name" value="PROTEIN_KINASE_ST"/>
    <property type="match status" value="1"/>
</dbReference>
<protein>
    <recommendedName>
        <fullName evidence="1">cAMP-dependent protein kinase</fullName>
        <ecNumber evidence="1">2.7.11.11</ecNumber>
    </recommendedName>
</protein>
<dbReference type="GO" id="GO:0005524">
    <property type="term" value="F:ATP binding"/>
    <property type="evidence" value="ECO:0007669"/>
    <property type="project" value="UniProtKB-UniRule"/>
</dbReference>
<dbReference type="EMBL" id="AXCR01000010">
    <property type="protein sequence ID" value="KJR82752.1"/>
    <property type="molecule type" value="Genomic_DNA"/>
</dbReference>
<feature type="region of interest" description="Disordered" evidence="10">
    <location>
        <begin position="264"/>
        <end position="294"/>
    </location>
</feature>